<evidence type="ECO:0000256" key="1">
    <source>
        <dbReference type="SAM" id="Phobius"/>
    </source>
</evidence>
<evidence type="ECO:0000313" key="2">
    <source>
        <dbReference type="EMBL" id="UOE43529.1"/>
    </source>
</evidence>
<dbReference type="EMBL" id="CP094528">
    <property type="protein sequence ID" value="UOE43529.1"/>
    <property type="molecule type" value="Genomic_DNA"/>
</dbReference>
<keyword evidence="1" id="KW-0812">Transmembrane</keyword>
<evidence type="ECO:0000313" key="3">
    <source>
        <dbReference type="Proteomes" id="UP000832097"/>
    </source>
</evidence>
<keyword evidence="1" id="KW-0472">Membrane</keyword>
<organism evidence="2 3">
    <name type="scientific">Agromyces larvae</name>
    <dbReference type="NCBI Taxonomy" id="2929802"/>
    <lineage>
        <taxon>Bacteria</taxon>
        <taxon>Bacillati</taxon>
        <taxon>Actinomycetota</taxon>
        <taxon>Actinomycetes</taxon>
        <taxon>Micrococcales</taxon>
        <taxon>Microbacteriaceae</taxon>
        <taxon>Agromyces</taxon>
    </lineage>
</organism>
<gene>
    <name evidence="2" type="ORF">MTO99_15310</name>
</gene>
<name>A0ABY4BXP7_9MICO</name>
<keyword evidence="3" id="KW-1185">Reference proteome</keyword>
<protein>
    <submittedName>
        <fullName evidence="2">Uncharacterized protein</fullName>
    </submittedName>
</protein>
<keyword evidence="1" id="KW-1133">Transmembrane helix</keyword>
<sequence length="130" mass="14045">MNDVVITLEPWHPWPLLFPAIAMATGAVLVFVGVLREVRWARDIGIVALVGGGLALVGLLAFLSGTWDQAQRRDALVELGYEDPTFAGSTGILGSTTPSDVEFTARLDGRRVTGTLQWLGDDRWAVVETP</sequence>
<dbReference type="Proteomes" id="UP000832097">
    <property type="component" value="Chromosome"/>
</dbReference>
<proteinExistence type="predicted"/>
<reference evidence="2 3" key="1">
    <citation type="submission" date="2022-03" db="EMBL/GenBank/DDBJ databases">
        <title>Mucilaginibacter sp. isolated from the gut of Protaetia brevitarsis seulensis larvae.</title>
        <authorList>
            <person name="Won M."/>
            <person name="Kim S.-J."/>
            <person name="Kwon S.-W."/>
        </authorList>
    </citation>
    <scope>NUCLEOTIDE SEQUENCE [LARGE SCALE GENOMIC DNA]</scope>
    <source>
        <strain evidence="2 3">CFWR-12</strain>
    </source>
</reference>
<feature type="transmembrane region" description="Helical" evidence="1">
    <location>
        <begin position="16"/>
        <end position="35"/>
    </location>
</feature>
<dbReference type="RefSeq" id="WP_243554592.1">
    <property type="nucleotide sequence ID" value="NZ_CP094528.1"/>
</dbReference>
<accession>A0ABY4BXP7</accession>
<feature type="transmembrane region" description="Helical" evidence="1">
    <location>
        <begin position="47"/>
        <end position="67"/>
    </location>
</feature>